<protein>
    <submittedName>
        <fullName evidence="1">Uncharacterized protein</fullName>
    </submittedName>
</protein>
<sequence length="123" mass="13526">MATSNVLVSNEVKEITANLENRGNVEQQISSEVIAEQNRLIENLRLLDGKSVSTVEHHGLFKLGFNVGTLAKHTSTKVKDKSLRVYRNLKVGPQSSKDLAVLPIAKEMAGWKTDDMAALVILN</sequence>
<proteinExistence type="predicted"/>
<reference evidence="2" key="1">
    <citation type="journal article" date="2023" name="G3 (Bethesda)">
        <title>Genome assembly and association tests identify interacting loci associated with vigor, precocity, and sex in interspecific pistachio rootstocks.</title>
        <authorList>
            <person name="Palmer W."/>
            <person name="Jacygrad E."/>
            <person name="Sagayaradj S."/>
            <person name="Cavanaugh K."/>
            <person name="Han R."/>
            <person name="Bertier L."/>
            <person name="Beede B."/>
            <person name="Kafkas S."/>
            <person name="Golino D."/>
            <person name="Preece J."/>
            <person name="Michelmore R."/>
        </authorList>
    </citation>
    <scope>NUCLEOTIDE SEQUENCE [LARGE SCALE GENOMIC DNA]</scope>
</reference>
<comment type="caution">
    <text evidence="1">The sequence shown here is derived from an EMBL/GenBank/DDBJ whole genome shotgun (WGS) entry which is preliminary data.</text>
</comment>
<gene>
    <name evidence="1" type="ORF">Patl1_22408</name>
</gene>
<evidence type="ECO:0000313" key="1">
    <source>
        <dbReference type="EMBL" id="KAJ0080094.1"/>
    </source>
</evidence>
<dbReference type="Proteomes" id="UP001164250">
    <property type="component" value="Chromosome 13"/>
</dbReference>
<keyword evidence="2" id="KW-1185">Reference proteome</keyword>
<organism evidence="1 2">
    <name type="scientific">Pistacia atlantica</name>
    <dbReference type="NCBI Taxonomy" id="434234"/>
    <lineage>
        <taxon>Eukaryota</taxon>
        <taxon>Viridiplantae</taxon>
        <taxon>Streptophyta</taxon>
        <taxon>Embryophyta</taxon>
        <taxon>Tracheophyta</taxon>
        <taxon>Spermatophyta</taxon>
        <taxon>Magnoliopsida</taxon>
        <taxon>eudicotyledons</taxon>
        <taxon>Gunneridae</taxon>
        <taxon>Pentapetalae</taxon>
        <taxon>rosids</taxon>
        <taxon>malvids</taxon>
        <taxon>Sapindales</taxon>
        <taxon>Anacardiaceae</taxon>
        <taxon>Pistacia</taxon>
    </lineage>
</organism>
<evidence type="ECO:0000313" key="2">
    <source>
        <dbReference type="Proteomes" id="UP001164250"/>
    </source>
</evidence>
<name>A0ACC0ZYH1_9ROSI</name>
<dbReference type="EMBL" id="CM047909">
    <property type="protein sequence ID" value="KAJ0080094.1"/>
    <property type="molecule type" value="Genomic_DNA"/>
</dbReference>
<accession>A0ACC0ZYH1</accession>